<accession>A0A3Q2E6L0</accession>
<reference evidence="1" key="1">
    <citation type="submission" date="2025-08" db="UniProtKB">
        <authorList>
            <consortium name="Ensembl"/>
        </authorList>
    </citation>
    <scope>IDENTIFICATION</scope>
</reference>
<organism evidence="1 2">
    <name type="scientific">Cyprinodon variegatus</name>
    <name type="common">Sheepshead minnow</name>
    <dbReference type="NCBI Taxonomy" id="28743"/>
    <lineage>
        <taxon>Eukaryota</taxon>
        <taxon>Metazoa</taxon>
        <taxon>Chordata</taxon>
        <taxon>Craniata</taxon>
        <taxon>Vertebrata</taxon>
        <taxon>Euteleostomi</taxon>
        <taxon>Actinopterygii</taxon>
        <taxon>Neopterygii</taxon>
        <taxon>Teleostei</taxon>
        <taxon>Neoteleostei</taxon>
        <taxon>Acanthomorphata</taxon>
        <taxon>Ovalentaria</taxon>
        <taxon>Atherinomorphae</taxon>
        <taxon>Cyprinodontiformes</taxon>
        <taxon>Cyprinodontidae</taxon>
        <taxon>Cyprinodon</taxon>
    </lineage>
</organism>
<evidence type="ECO:0000313" key="1">
    <source>
        <dbReference type="Ensembl" id="ENSCVAP00000027807.1"/>
    </source>
</evidence>
<name>A0A3Q2E6L0_CYPVA</name>
<dbReference type="AlphaFoldDB" id="A0A3Q2E6L0"/>
<evidence type="ECO:0008006" key="3">
    <source>
        <dbReference type="Google" id="ProtNLM"/>
    </source>
</evidence>
<keyword evidence="2" id="KW-1185">Reference proteome</keyword>
<protein>
    <recommendedName>
        <fullName evidence="3">NACHT LRR and PYD domain-containing protein</fullName>
    </recommendedName>
</protein>
<dbReference type="Ensembl" id="ENSCVAT00000019215.1">
    <property type="protein sequence ID" value="ENSCVAP00000027807.1"/>
    <property type="gene ID" value="ENSCVAG00000014443.1"/>
</dbReference>
<dbReference type="Proteomes" id="UP000265020">
    <property type="component" value="Unassembled WGS sequence"/>
</dbReference>
<dbReference type="InterPro" id="IPR032675">
    <property type="entry name" value="LRR_dom_sf"/>
</dbReference>
<evidence type="ECO:0000313" key="2">
    <source>
        <dbReference type="Proteomes" id="UP000265020"/>
    </source>
</evidence>
<dbReference type="STRING" id="28743.ENSCVAP00000027807"/>
<dbReference type="SUPFAM" id="SSF52047">
    <property type="entry name" value="RNI-like"/>
    <property type="match status" value="1"/>
</dbReference>
<dbReference type="Gene3D" id="3.80.10.10">
    <property type="entry name" value="Ribonuclease Inhibitor"/>
    <property type="match status" value="1"/>
</dbReference>
<reference evidence="1" key="2">
    <citation type="submission" date="2025-09" db="UniProtKB">
        <authorList>
            <consortium name="Ensembl"/>
        </authorList>
    </citation>
    <scope>IDENTIFICATION</scope>
</reference>
<sequence length="111" mass="12158">SPLQITDIELFNCFCWTVLTCILLDQLTSFCSLSRLNYCGLSKISCDSLVSALKSNPSHLTELDLMFNSLKESDVQQLQDLSSCSTAALNRTEVPAALYPGSREMASIACI</sequence>
<proteinExistence type="predicted"/>
<dbReference type="GeneTree" id="ENSGT01150000287850"/>